<comment type="caution">
    <text evidence="1">The sequence shown here is derived from an EMBL/GenBank/DDBJ whole genome shotgun (WGS) entry which is preliminary data.</text>
</comment>
<gene>
    <name evidence="1" type="ORF">LTR37_004458</name>
</gene>
<protein>
    <submittedName>
        <fullName evidence="1">Uncharacterized protein</fullName>
    </submittedName>
</protein>
<sequence length="1523" mass="164662">MAQSAQQHHQYQDPSWSTLEASQPWPRTPLTSSSLQRLGDSDEQDHRQQPVSPIMSMSRRTSVDSDRFSTVSGLTYYFPNNPTNANPAAAYVAPFGASQVVSEHLSSQFQLSEDEGDEKLNKDDVQFSEAALALVNAFLDQLVYSVLMTARSTHLSALRPAVTEVLKHRLAREAITSAEEELAELLAGGDDEEEDAKHKSAEAKKQWDLELVWKRTRLRVMVYMRLGELEDEDEQRYVREEELFHGSERRFSQSSGLVSWAAAIFLTSVLEYVAEQTLQVAGQAAYTRARRQSRTRRLTSSQETHKSETLTVEEYDVEKVALSSTLGRIWRTWRKALRSNAPSVTPTQRSSRSVGRASRDNMVSAMSNRRSSFDTAHEGSIADGSRPMSRDLKDEVPDAEYSEQVLAANIPLPMGHATRDIDEIEVPGLASYLDGEHDDRTPLGEQPPEDVLGSFVPLPMGDDKRDIDEIEVPGLSKDPDAVGGADGSRTPTNAARRSSLREVQRYSILPTPGNDMPGSWPTQSSRPGVTRLRSSSVPNGNRTPLSMEKETPNNGGYVSGARDSQIDEQAFLTAQLDQRMSKAPGGDGTDNKRASGFPWMVGGAAGAATVAVAAGVWTSGSDEHMGKRLPDDANQRNALLVHHASSASQKGFGGLIKSASQNDGRKEEQTERPGVVGARRGPSYRSNEEIEELDRRKSLIDMKAMMAADHDGSSSASGQQSHPAVNGGSENGGSYNGIGIASTADVASAIGSGADTTQARDFGQEQARDASKRPPQLYLGDESAARRADSPTIKPAPSPRTRAYYDLTSETPQQAEEQQMRSQARPAQRGILTNGAQELPSVEQPAYRQTPTATLDRNGATPQPGFSRPLKPVIDTASMQTLTSASIRGPEDFEMFVQGDETVKYTLTPDGIKDDPMRLHQSRQSPVELEATPASAKSQVRMGRSQTSKQATSATRDGASAKEAEDRRRRSSVSRPKPRNSSAHRKSGLMAREPRVQTDSTRDFADFIRSTGPTKESSIHPLLPNASTTSLHSLRSAHINGASATASAAASVAGSRASSPSGDRSRSLVVPGGKVPPVPPIPGRSKSPMQPRGAKSATPGSDELIEFIRSGPEEDGKHRISRTIAPFRSTMDSDQLKELAGILKERQDPDVMDVNFDSAEPPSVPTTSSRPASRRTSIASRSALLHRSSNINKSSTTLNQGFNQSSSNLNASSTNLNASSPNVNRSSTNLNGSSTNLNQMSRPTSSYQTQKPSQSRPSSSSGAKKNLTQENAPVKKRYRSKDPYALDFLDDDEDEDHLTSLPKAGRPVSRPDESMADFLNSNEPPQDNAPKPVVRPNSSKARSAVAGTATSGTLTPGTATPNNEPTRRGVTLSDPSNPSRPKSGGTFPERPRSIAKTAGPRSGQTTPRARSANRPAAIDSATPPAIPSSRRQTMTGTAPTSGTSTPKMQARESPKDSSTKGLADFFKDEEPDGADSAPAPIIGRKTREEAQKEEERARKKAEKKKKGGGGFFSRTKKNDHIEV</sequence>
<evidence type="ECO:0000313" key="1">
    <source>
        <dbReference type="EMBL" id="KAK3719239.1"/>
    </source>
</evidence>
<proteinExistence type="predicted"/>
<keyword evidence="2" id="KW-1185">Reference proteome</keyword>
<evidence type="ECO:0000313" key="2">
    <source>
        <dbReference type="Proteomes" id="UP001281147"/>
    </source>
</evidence>
<accession>A0ACC3NNI8</accession>
<name>A0ACC3NNI8_9PEZI</name>
<dbReference type="Proteomes" id="UP001281147">
    <property type="component" value="Unassembled WGS sequence"/>
</dbReference>
<reference evidence="1" key="1">
    <citation type="submission" date="2023-07" db="EMBL/GenBank/DDBJ databases">
        <title>Black Yeasts Isolated from many extreme environments.</title>
        <authorList>
            <person name="Coleine C."/>
            <person name="Stajich J.E."/>
            <person name="Selbmann L."/>
        </authorList>
    </citation>
    <scope>NUCLEOTIDE SEQUENCE</scope>
    <source>
        <strain evidence="1">CCFEE 5714</strain>
    </source>
</reference>
<organism evidence="1 2">
    <name type="scientific">Vermiconidia calcicola</name>
    <dbReference type="NCBI Taxonomy" id="1690605"/>
    <lineage>
        <taxon>Eukaryota</taxon>
        <taxon>Fungi</taxon>
        <taxon>Dikarya</taxon>
        <taxon>Ascomycota</taxon>
        <taxon>Pezizomycotina</taxon>
        <taxon>Dothideomycetes</taxon>
        <taxon>Dothideomycetidae</taxon>
        <taxon>Mycosphaerellales</taxon>
        <taxon>Extremaceae</taxon>
        <taxon>Vermiconidia</taxon>
    </lineage>
</organism>
<dbReference type="EMBL" id="JAUTXU010000027">
    <property type="protein sequence ID" value="KAK3719239.1"/>
    <property type="molecule type" value="Genomic_DNA"/>
</dbReference>